<dbReference type="EMBL" id="LUGG01000043">
    <property type="protein sequence ID" value="OBZ65600.1"/>
    <property type="molecule type" value="Genomic_DNA"/>
</dbReference>
<dbReference type="GO" id="GO:0030623">
    <property type="term" value="F:U5 snRNA binding"/>
    <property type="evidence" value="ECO:0007669"/>
    <property type="project" value="TreeGrafter"/>
</dbReference>
<dbReference type="STRING" id="5627.A0A1C7LLT1"/>
<evidence type="ECO:0000313" key="4">
    <source>
        <dbReference type="EMBL" id="OBZ65600.1"/>
    </source>
</evidence>
<dbReference type="OrthoDB" id="1931567at2759"/>
<dbReference type="InterPro" id="IPR027652">
    <property type="entry name" value="PRP8"/>
</dbReference>
<feature type="domain" description="PRO8NT" evidence="1">
    <location>
        <begin position="72"/>
        <end position="127"/>
    </location>
</feature>
<evidence type="ECO:0000313" key="5">
    <source>
        <dbReference type="Proteomes" id="UP000092993"/>
    </source>
</evidence>
<comment type="caution">
    <text evidence="4">The sequence shown here is derived from an EMBL/GenBank/DDBJ whole genome shotgun (WGS) entry which is preliminary data.</text>
</comment>
<sequence length="790" mass="90508">MLTESWCLGHLRLGVPAGFLDEILGHGRVHGREHDMDGAHEVYGSDKYKQMEMRRRRSCGFKHDGGFVAMWKQDLPPEHVRKIIRDHGDMSNCKFRNDKRVRLGALKYVPHAIMKLLESIPFPWEQHVVCHAARKMRSSTLPAHVFSPFDDEEPPLDYGDNALNVEPPEATQLELDKEDATLYEWFYDPKPLIDTPAVNGPSYKCWSLALPVMANLYRLGRMLSSDQADSNSSYLFDKKDMDASDEYWNEFNDINKIIIRQRFGQNTRWRVRIHTIRFRISPNFTVSYPIAHRELLIGIQADEKCDTNAMHTTNVWILFVTYGIQRWHHYRTVTSSASMEKANKEKLDERLEEANKTDRETDVADALWERANYLTRIRDKMITINLPKPKSEYDVPPGIRLLALRHPAYAMFEHMLVYRGMHLLSIRQLKCGGKLLLDALSTFTATELLSYNDFVALTIITNVLTLERVDLKKKKLFNSSSHLRRLKKIIYSHPDSSHHILHVSTHTFLHPGDAHSRIRPIAEVLLQLDSRQSCTLIWGQRRTRTDDSNAPAFYFHPLINPISVRGFGPKNTLLISHEDLILGPNGADEDDFELPDELTHFLEEKPFENDLTAGAIALWWALELYTCRSRMHVARTRCTSGEETVSQALPSQSAGKGAKCFVFKILPDDASRLGRSLSSGLPARIQHAQLIDSSKDYNMNLKPVKTLTMKERKKSRFGNAFHLCHDILRLTKLVVDAHLADALEYIFVNISALTVDEASSRNEVSLKHLICYCFNTDPVGQSPHLTVRGP</sequence>
<proteinExistence type="predicted"/>
<dbReference type="AlphaFoldDB" id="A0A1C7LLT1"/>
<dbReference type="Pfam" id="PF08082">
    <property type="entry name" value="PRO8NT"/>
    <property type="match status" value="2"/>
</dbReference>
<keyword evidence="5" id="KW-1185">Reference proteome</keyword>
<evidence type="ECO:0000259" key="3">
    <source>
        <dbReference type="Pfam" id="PF10602"/>
    </source>
</evidence>
<dbReference type="GO" id="GO:0097157">
    <property type="term" value="F:pre-mRNA intronic binding"/>
    <property type="evidence" value="ECO:0007669"/>
    <property type="project" value="TreeGrafter"/>
</dbReference>
<dbReference type="GO" id="GO:0071013">
    <property type="term" value="C:catalytic step 2 spliceosome"/>
    <property type="evidence" value="ECO:0007669"/>
    <property type="project" value="TreeGrafter"/>
</dbReference>
<dbReference type="PANTHER" id="PTHR11140:SF0">
    <property type="entry name" value="PRE-MRNA-PROCESSING-SPLICING FACTOR 8"/>
    <property type="match status" value="1"/>
</dbReference>
<dbReference type="PANTHER" id="PTHR11140">
    <property type="entry name" value="PRE-MRNA SPLICING FACTOR PRP8"/>
    <property type="match status" value="1"/>
</dbReference>
<dbReference type="GO" id="GO:0005682">
    <property type="term" value="C:U5 snRNP"/>
    <property type="evidence" value="ECO:0007669"/>
    <property type="project" value="TreeGrafter"/>
</dbReference>
<dbReference type="GO" id="GO:0030619">
    <property type="term" value="F:U1 snRNA binding"/>
    <property type="evidence" value="ECO:0007669"/>
    <property type="project" value="TreeGrafter"/>
</dbReference>
<protein>
    <submittedName>
        <fullName evidence="4">Uncharacterized protein</fullName>
    </submittedName>
</protein>
<dbReference type="InterPro" id="IPR012591">
    <property type="entry name" value="PRO8NT"/>
</dbReference>
<dbReference type="Proteomes" id="UP000092993">
    <property type="component" value="Unassembled WGS sequence"/>
</dbReference>
<dbReference type="Pfam" id="PF08083">
    <property type="entry name" value="PROCN"/>
    <property type="match status" value="1"/>
</dbReference>
<gene>
    <name evidence="4" type="ORF">A0H81_14383</name>
</gene>
<organism evidence="4 5">
    <name type="scientific">Grifola frondosa</name>
    <name type="common">Maitake</name>
    <name type="synonym">Polyporus frondosus</name>
    <dbReference type="NCBI Taxonomy" id="5627"/>
    <lineage>
        <taxon>Eukaryota</taxon>
        <taxon>Fungi</taxon>
        <taxon>Dikarya</taxon>
        <taxon>Basidiomycota</taxon>
        <taxon>Agaricomycotina</taxon>
        <taxon>Agaricomycetes</taxon>
        <taxon>Polyporales</taxon>
        <taxon>Grifolaceae</taxon>
        <taxon>Grifola</taxon>
    </lineage>
</organism>
<accession>A0A1C7LLT1</accession>
<feature type="domain" description="26S proteasome regulatory subunit Rpn7 N-terminal" evidence="3">
    <location>
        <begin position="416"/>
        <end position="474"/>
    </location>
</feature>
<feature type="domain" description="PROCN" evidence="2">
    <location>
        <begin position="695"/>
        <end position="785"/>
    </location>
</feature>
<dbReference type="GO" id="GO:0017070">
    <property type="term" value="F:U6 snRNA binding"/>
    <property type="evidence" value="ECO:0007669"/>
    <property type="project" value="TreeGrafter"/>
</dbReference>
<dbReference type="Pfam" id="PF10602">
    <property type="entry name" value="RPN7"/>
    <property type="match status" value="1"/>
</dbReference>
<name>A0A1C7LLT1_GRIFR</name>
<reference evidence="4 5" key="1">
    <citation type="submission" date="2016-03" db="EMBL/GenBank/DDBJ databases">
        <title>Whole genome sequencing of Grifola frondosa 9006-11.</title>
        <authorList>
            <person name="Min B."/>
            <person name="Park H."/>
            <person name="Kim J.-G."/>
            <person name="Cho H."/>
            <person name="Oh Y.-L."/>
            <person name="Kong W.-S."/>
            <person name="Choi I.-G."/>
        </authorList>
    </citation>
    <scope>NUCLEOTIDE SEQUENCE [LARGE SCALE GENOMIC DNA]</scope>
    <source>
        <strain evidence="4 5">9006-11</strain>
    </source>
</reference>
<feature type="non-terminal residue" evidence="4">
    <location>
        <position position="790"/>
    </location>
</feature>
<dbReference type="InterPro" id="IPR012592">
    <property type="entry name" value="PROCN"/>
</dbReference>
<feature type="domain" description="PRO8NT" evidence="1">
    <location>
        <begin position="145"/>
        <end position="188"/>
    </location>
</feature>
<dbReference type="GO" id="GO:0030620">
    <property type="term" value="F:U2 snRNA binding"/>
    <property type="evidence" value="ECO:0007669"/>
    <property type="project" value="TreeGrafter"/>
</dbReference>
<dbReference type="GO" id="GO:0000244">
    <property type="term" value="P:spliceosomal tri-snRNP complex assembly"/>
    <property type="evidence" value="ECO:0007669"/>
    <property type="project" value="TreeGrafter"/>
</dbReference>
<dbReference type="InterPro" id="IPR045135">
    <property type="entry name" value="Rpn7_N"/>
</dbReference>
<evidence type="ECO:0000259" key="2">
    <source>
        <dbReference type="Pfam" id="PF08083"/>
    </source>
</evidence>
<evidence type="ECO:0000259" key="1">
    <source>
        <dbReference type="Pfam" id="PF08082"/>
    </source>
</evidence>